<keyword evidence="5" id="KW-0456">Lyase</keyword>
<dbReference type="OrthoDB" id="3359285at2759"/>
<evidence type="ECO:0000256" key="2">
    <source>
        <dbReference type="ARBA" id="ARBA00022617"/>
    </source>
</evidence>
<keyword evidence="4" id="KW-0408">Iron</keyword>
<dbReference type="EMBL" id="MU001760">
    <property type="protein sequence ID" value="KAF2799688.1"/>
    <property type="molecule type" value="Genomic_DNA"/>
</dbReference>
<evidence type="ECO:0000256" key="1">
    <source>
        <dbReference type="ARBA" id="ARBA00001970"/>
    </source>
</evidence>
<sequence length="359" mass="40490">MSTVNLDSAIPEHLRKDRTTPIKLSPNFVPPYASYASRFPESVKEIVMAIIGVQYCTPTYSSDTAVSKITKFLNTAPESMRPTFWEPAAVTDPTGAYNAAVIAYWPSAGKYEQWGEKSGFKSWWDGLDVKSEPHGWFLEVFTPTVDRWETVISAQDIKEGSSHMRDGISGDIKEHGYWGSMRDRLPIAQVDDLDGEKAESEKSEKGPDPLNARIRIPGKKNLAVIRSGQDWSGTSPEERKLYLETMHPVLIKGMEFLRDNPEIGCYSCRFMDVVDAETGKPDKERTFGLAYFNELASLEKWSKSHKTHLDIFGGFLKYAKKLGPDMTLKLWHEVLVLEPDQQYFEYIGCHGKTGMLGSL</sequence>
<dbReference type="Pfam" id="PF13816">
    <property type="entry name" value="Dehydratase_hem"/>
    <property type="match status" value="1"/>
</dbReference>
<evidence type="ECO:0000256" key="3">
    <source>
        <dbReference type="ARBA" id="ARBA00022723"/>
    </source>
</evidence>
<name>A0A6A6XTV4_9PLEO</name>
<gene>
    <name evidence="6" type="ORF">K505DRAFT_294216</name>
</gene>
<evidence type="ECO:0000313" key="7">
    <source>
        <dbReference type="Proteomes" id="UP000799757"/>
    </source>
</evidence>
<dbReference type="InterPro" id="IPR025702">
    <property type="entry name" value="OXD"/>
</dbReference>
<evidence type="ECO:0000256" key="5">
    <source>
        <dbReference type="ARBA" id="ARBA00023239"/>
    </source>
</evidence>
<dbReference type="Proteomes" id="UP000799757">
    <property type="component" value="Unassembled WGS sequence"/>
</dbReference>
<dbReference type="AlphaFoldDB" id="A0A6A6XTV4"/>
<accession>A0A6A6XTV4</accession>
<keyword evidence="2" id="KW-0349">Heme</keyword>
<proteinExistence type="predicted"/>
<dbReference type="GO" id="GO:0046872">
    <property type="term" value="F:metal ion binding"/>
    <property type="evidence" value="ECO:0007669"/>
    <property type="project" value="UniProtKB-KW"/>
</dbReference>
<organism evidence="6 7">
    <name type="scientific">Melanomma pulvis-pyrius CBS 109.77</name>
    <dbReference type="NCBI Taxonomy" id="1314802"/>
    <lineage>
        <taxon>Eukaryota</taxon>
        <taxon>Fungi</taxon>
        <taxon>Dikarya</taxon>
        <taxon>Ascomycota</taxon>
        <taxon>Pezizomycotina</taxon>
        <taxon>Dothideomycetes</taxon>
        <taxon>Pleosporomycetidae</taxon>
        <taxon>Pleosporales</taxon>
        <taxon>Melanommataceae</taxon>
        <taxon>Melanomma</taxon>
    </lineage>
</organism>
<keyword evidence="7" id="KW-1185">Reference proteome</keyword>
<comment type="cofactor">
    <cofactor evidence="1">
        <name>heme b</name>
        <dbReference type="ChEBI" id="CHEBI:60344"/>
    </cofactor>
</comment>
<dbReference type="GO" id="GO:0016829">
    <property type="term" value="F:lyase activity"/>
    <property type="evidence" value="ECO:0007669"/>
    <property type="project" value="UniProtKB-KW"/>
</dbReference>
<keyword evidence="3" id="KW-0479">Metal-binding</keyword>
<evidence type="ECO:0000313" key="6">
    <source>
        <dbReference type="EMBL" id="KAF2799688.1"/>
    </source>
</evidence>
<protein>
    <submittedName>
        <fullName evidence="6">Phenylacetaldoxime dehydratase</fullName>
    </submittedName>
</protein>
<evidence type="ECO:0000256" key="4">
    <source>
        <dbReference type="ARBA" id="ARBA00023004"/>
    </source>
</evidence>
<reference evidence="6" key="1">
    <citation type="journal article" date="2020" name="Stud. Mycol.">
        <title>101 Dothideomycetes genomes: a test case for predicting lifestyles and emergence of pathogens.</title>
        <authorList>
            <person name="Haridas S."/>
            <person name="Albert R."/>
            <person name="Binder M."/>
            <person name="Bloem J."/>
            <person name="Labutti K."/>
            <person name="Salamov A."/>
            <person name="Andreopoulos B."/>
            <person name="Baker S."/>
            <person name="Barry K."/>
            <person name="Bills G."/>
            <person name="Bluhm B."/>
            <person name="Cannon C."/>
            <person name="Castanera R."/>
            <person name="Culley D."/>
            <person name="Daum C."/>
            <person name="Ezra D."/>
            <person name="Gonzalez J."/>
            <person name="Henrissat B."/>
            <person name="Kuo A."/>
            <person name="Liang C."/>
            <person name="Lipzen A."/>
            <person name="Lutzoni F."/>
            <person name="Magnuson J."/>
            <person name="Mondo S."/>
            <person name="Nolan M."/>
            <person name="Ohm R."/>
            <person name="Pangilinan J."/>
            <person name="Park H.-J."/>
            <person name="Ramirez L."/>
            <person name="Alfaro M."/>
            <person name="Sun H."/>
            <person name="Tritt A."/>
            <person name="Yoshinaga Y."/>
            <person name="Zwiers L.-H."/>
            <person name="Turgeon B."/>
            <person name="Goodwin S."/>
            <person name="Spatafora J."/>
            <person name="Crous P."/>
            <person name="Grigoriev I."/>
        </authorList>
    </citation>
    <scope>NUCLEOTIDE SEQUENCE</scope>
    <source>
        <strain evidence="6">CBS 109.77</strain>
    </source>
</reference>